<accession>A0A8S5RRL7</accession>
<reference evidence="1" key="1">
    <citation type="journal article" date="2021" name="Proc. Natl. Acad. Sci. U.S.A.">
        <title>A Catalog of Tens of Thousands of Viruses from Human Metagenomes Reveals Hidden Associations with Chronic Diseases.</title>
        <authorList>
            <person name="Tisza M.J."/>
            <person name="Buck C.B."/>
        </authorList>
    </citation>
    <scope>NUCLEOTIDE SEQUENCE</scope>
    <source>
        <strain evidence="1">CtuoI59</strain>
    </source>
</reference>
<organism evidence="1">
    <name type="scientific">Ackermannviridae sp</name>
    <dbReference type="NCBI Taxonomy" id="2831612"/>
    <lineage>
        <taxon>Viruses</taxon>
        <taxon>Duplodnaviria</taxon>
        <taxon>Heunggongvirae</taxon>
        <taxon>Uroviricota</taxon>
        <taxon>Caudoviricetes</taxon>
        <taxon>Pantevenvirales</taxon>
        <taxon>Ackermannviridae</taxon>
    </lineage>
</organism>
<name>A0A8S5RRL7_9CAUD</name>
<sequence length="39" mass="4306">MQLVNMLACSLYTCTVFASMYCAFCTCLHVYADCAIMGL</sequence>
<proteinExistence type="predicted"/>
<dbReference type="EMBL" id="BK033130">
    <property type="protein sequence ID" value="DAE46959.1"/>
    <property type="molecule type" value="Genomic_DNA"/>
</dbReference>
<protein>
    <submittedName>
        <fullName evidence="1">Uncharacterized protein</fullName>
    </submittedName>
</protein>
<evidence type="ECO:0000313" key="1">
    <source>
        <dbReference type="EMBL" id="DAE46959.1"/>
    </source>
</evidence>